<name>A0AAD4BMU5_BOLED</name>
<comment type="subcellular location">
    <subcellularLocation>
        <location evidence="1">Cell membrane</location>
        <topology evidence="1">Multi-pass membrane protein</topology>
    </subcellularLocation>
</comment>
<reference evidence="8" key="2">
    <citation type="journal article" date="2020" name="Nat. Commun.">
        <title>Large-scale genome sequencing of mycorrhizal fungi provides insights into the early evolution of symbiotic traits.</title>
        <authorList>
            <person name="Miyauchi S."/>
            <person name="Kiss E."/>
            <person name="Kuo A."/>
            <person name="Drula E."/>
            <person name="Kohler A."/>
            <person name="Sanchez-Garcia M."/>
            <person name="Morin E."/>
            <person name="Andreopoulos B."/>
            <person name="Barry K.W."/>
            <person name="Bonito G."/>
            <person name="Buee M."/>
            <person name="Carver A."/>
            <person name="Chen C."/>
            <person name="Cichocki N."/>
            <person name="Clum A."/>
            <person name="Culley D."/>
            <person name="Crous P.W."/>
            <person name="Fauchery L."/>
            <person name="Girlanda M."/>
            <person name="Hayes R.D."/>
            <person name="Keri Z."/>
            <person name="LaButti K."/>
            <person name="Lipzen A."/>
            <person name="Lombard V."/>
            <person name="Magnuson J."/>
            <person name="Maillard F."/>
            <person name="Murat C."/>
            <person name="Nolan M."/>
            <person name="Ohm R.A."/>
            <person name="Pangilinan J."/>
            <person name="Pereira M.F."/>
            <person name="Perotto S."/>
            <person name="Peter M."/>
            <person name="Pfister S."/>
            <person name="Riley R."/>
            <person name="Sitrit Y."/>
            <person name="Stielow J.B."/>
            <person name="Szollosi G."/>
            <person name="Zifcakova L."/>
            <person name="Stursova M."/>
            <person name="Spatafora J.W."/>
            <person name="Tedersoo L."/>
            <person name="Vaario L.M."/>
            <person name="Yamada A."/>
            <person name="Yan M."/>
            <person name="Wang P."/>
            <person name="Xu J."/>
            <person name="Bruns T."/>
            <person name="Baldrian P."/>
            <person name="Vilgalys R."/>
            <person name="Dunand C."/>
            <person name="Henrissat B."/>
            <person name="Grigoriev I.V."/>
            <person name="Hibbett D."/>
            <person name="Nagy L.G."/>
            <person name="Martin F.M."/>
        </authorList>
    </citation>
    <scope>NUCLEOTIDE SEQUENCE</scope>
    <source>
        <strain evidence="8">BED1</strain>
    </source>
</reference>
<sequence length="1222" mass="139967">MNDTVIDIELLPPSEASYREDLQKDVSELPKVPAPIYRHAAPSAPWPWMDFDADDSQVLPLPPGGLGQDPEWDRYPQSLFGNWTRDQVERCGILRMNSTHNQACSVHRVDVLKDGVFDKSEDRTVTVEHPRAFWDLLQDPPFSDIRVRALFVENMTVPVLQILGTRYNVEPFFFASSVNWIPSRYQEDPKPDEDHITVVLPFIRMMKNQKPITRTKPVRSFPLSLLETVEEEVRPYKDEKQIIDTQAPLLLPNNQILLQDLLSIHMHRTSTTSTIISYHPSSELQRTSAKRLQSLVQRTGDSVYWSKIFKRSKDPTFLFLASLWYALYAWDEAFEVLYRYINSLESDVLRYNDIKLTRELHKLQAHLLYYQQLLRDFQVSVEFVRNTPNPAMSVLETDPDKREDSTNLLHKEADNITSEIKRLTGQRVMLSDRLQNVIHLAFASVNITDSKAMQSLAVTTMIDSAAMKQISYLAMIFLPASFLANVFSMNVHEINPPTIAPLARYVEITVGLTILTSWVAIALQVESTFHPRNCSIWRRAFWPLLYPIEQISIAITKRRESTTDRRKRRWEFPLKRRSSIFPITPSMSTTGVQPVSPHTRGDLYRRRFRRNVQDFPKVPTPRYRHAAPSAPWPWMDLDKDASEVQPVSLIPPEDSEWGRYPQSLFGNWTYEQVNRSQMLTKCSDSELSTIYKFKVFDDGSFDKLKQVETRAVRKDDAADLRAYWNHLGVPPPQNVRVQALFVEDMTLPVLRMLGTKYIIEPFLFASSVNWTPSRYREDAKPLEDHITVILPFVRVLKEDRRPITRTKPLRIPSIESQSCGVVEVPLPYTEGEQIIDTHAPLSLPENKVLIQDLLSLHMVRKTTTSTIISYHPSLQGTSAKRLQSLAHRTGDSVYWSNIYKRSKDPTFLFLAILWYALYAWDEAFEVLFHYINALEYRILQFNDIKLPRELHKLQAHLLYYQQLLQEFLRSVEFVRGMPSPAMNAPSISEAEREDSAHLLRTEADNLISEIKRLTRQREMLFDRLENAIQLTFATVNITDSKTMQRLAKVTVKDSAAIKQIAYFSIVFLPATYLANVFSMNVQGIADPNTNPPDTIADYVAAAVCLTVLTSWVAIALQKDSSFYPPTSGVMRRTLWPLYYAYGGISTVITRWFKSTSRRPPRDTRSSAASRGTSTAGVSLGKPAQGTQLVGNGVTSDGGSDVVIGIHVKKYAQSASLRAHCTS</sequence>
<protein>
    <recommendedName>
        <fullName evidence="10">Mg2+ transporter protein</fullName>
    </recommendedName>
</protein>
<feature type="compositionally biased region" description="Low complexity" evidence="6">
    <location>
        <begin position="1165"/>
        <end position="1176"/>
    </location>
</feature>
<comment type="caution">
    <text evidence="8">The sequence shown here is derived from an EMBL/GenBank/DDBJ whole genome shotgun (WGS) entry which is preliminary data.</text>
</comment>
<dbReference type="GO" id="GO:0050897">
    <property type="term" value="F:cobalt ion binding"/>
    <property type="evidence" value="ECO:0007669"/>
    <property type="project" value="TreeGrafter"/>
</dbReference>
<evidence type="ECO:0000313" key="8">
    <source>
        <dbReference type="EMBL" id="KAF8434530.1"/>
    </source>
</evidence>
<evidence type="ECO:0000256" key="1">
    <source>
        <dbReference type="ARBA" id="ARBA00004651"/>
    </source>
</evidence>
<dbReference type="EMBL" id="WHUW01000028">
    <property type="protein sequence ID" value="KAF8434530.1"/>
    <property type="molecule type" value="Genomic_DNA"/>
</dbReference>
<organism evidence="8 9">
    <name type="scientific">Boletus edulis BED1</name>
    <dbReference type="NCBI Taxonomy" id="1328754"/>
    <lineage>
        <taxon>Eukaryota</taxon>
        <taxon>Fungi</taxon>
        <taxon>Dikarya</taxon>
        <taxon>Basidiomycota</taxon>
        <taxon>Agaricomycotina</taxon>
        <taxon>Agaricomycetes</taxon>
        <taxon>Agaricomycetidae</taxon>
        <taxon>Boletales</taxon>
        <taxon>Boletineae</taxon>
        <taxon>Boletaceae</taxon>
        <taxon>Boletoideae</taxon>
        <taxon>Boletus</taxon>
    </lineage>
</organism>
<dbReference type="Pfam" id="PF01544">
    <property type="entry name" value="CorA"/>
    <property type="match status" value="1"/>
</dbReference>
<evidence type="ECO:0008006" key="10">
    <source>
        <dbReference type="Google" id="ProtNLM"/>
    </source>
</evidence>
<evidence type="ECO:0000256" key="6">
    <source>
        <dbReference type="SAM" id="MobiDB-lite"/>
    </source>
</evidence>
<proteinExistence type="predicted"/>
<keyword evidence="3 7" id="KW-1133">Transmembrane helix</keyword>
<keyword evidence="4 7" id="KW-0472">Membrane</keyword>
<dbReference type="InterPro" id="IPR002523">
    <property type="entry name" value="MgTranspt_CorA/ZnTranspt_ZntB"/>
</dbReference>
<evidence type="ECO:0000256" key="2">
    <source>
        <dbReference type="ARBA" id="ARBA00022692"/>
    </source>
</evidence>
<dbReference type="PANTHER" id="PTHR46494:SF1">
    <property type="entry name" value="CORA FAMILY METAL ION TRANSPORTER (EUROFUNG)"/>
    <property type="match status" value="1"/>
</dbReference>
<dbReference type="Proteomes" id="UP001194468">
    <property type="component" value="Unassembled WGS sequence"/>
</dbReference>
<evidence type="ECO:0000256" key="3">
    <source>
        <dbReference type="ARBA" id="ARBA00022989"/>
    </source>
</evidence>
<evidence type="ECO:0000256" key="5">
    <source>
        <dbReference type="SAM" id="Coils"/>
    </source>
</evidence>
<gene>
    <name evidence="8" type="ORF">L210DRAFT_3632693</name>
</gene>
<keyword evidence="5" id="KW-0175">Coiled coil</keyword>
<evidence type="ECO:0000256" key="7">
    <source>
        <dbReference type="SAM" id="Phobius"/>
    </source>
</evidence>
<dbReference type="GO" id="GO:0015095">
    <property type="term" value="F:magnesium ion transmembrane transporter activity"/>
    <property type="evidence" value="ECO:0007669"/>
    <property type="project" value="TreeGrafter"/>
</dbReference>
<accession>A0AAD4BMU5</accession>
<evidence type="ECO:0000256" key="4">
    <source>
        <dbReference type="ARBA" id="ARBA00023136"/>
    </source>
</evidence>
<dbReference type="GO" id="GO:0005886">
    <property type="term" value="C:plasma membrane"/>
    <property type="evidence" value="ECO:0007669"/>
    <property type="project" value="UniProtKB-SubCell"/>
</dbReference>
<feature type="region of interest" description="Disordered" evidence="6">
    <location>
        <begin position="1155"/>
        <end position="1191"/>
    </location>
</feature>
<keyword evidence="9" id="KW-1185">Reference proteome</keyword>
<keyword evidence="2 7" id="KW-0812">Transmembrane</keyword>
<feature type="transmembrane region" description="Helical" evidence="7">
    <location>
        <begin position="1060"/>
        <end position="1077"/>
    </location>
</feature>
<evidence type="ECO:0000313" key="9">
    <source>
        <dbReference type="Proteomes" id="UP001194468"/>
    </source>
</evidence>
<dbReference type="SUPFAM" id="SSF144083">
    <property type="entry name" value="Magnesium transport protein CorA, transmembrane region"/>
    <property type="match status" value="1"/>
</dbReference>
<dbReference type="GO" id="GO:0000287">
    <property type="term" value="F:magnesium ion binding"/>
    <property type="evidence" value="ECO:0007669"/>
    <property type="project" value="TreeGrafter"/>
</dbReference>
<dbReference type="GO" id="GO:0015087">
    <property type="term" value="F:cobalt ion transmembrane transporter activity"/>
    <property type="evidence" value="ECO:0007669"/>
    <property type="project" value="TreeGrafter"/>
</dbReference>
<feature type="transmembrane region" description="Helical" evidence="7">
    <location>
        <begin position="1136"/>
        <end position="1152"/>
    </location>
</feature>
<dbReference type="Gene3D" id="1.20.58.340">
    <property type="entry name" value="Magnesium transport protein CorA, transmembrane region"/>
    <property type="match status" value="2"/>
</dbReference>
<dbReference type="InterPro" id="IPR045863">
    <property type="entry name" value="CorA_TM1_TM2"/>
</dbReference>
<dbReference type="AlphaFoldDB" id="A0AAD4BMU5"/>
<reference evidence="8" key="1">
    <citation type="submission" date="2019-10" db="EMBL/GenBank/DDBJ databases">
        <authorList>
            <consortium name="DOE Joint Genome Institute"/>
            <person name="Kuo A."/>
            <person name="Miyauchi S."/>
            <person name="Kiss E."/>
            <person name="Drula E."/>
            <person name="Kohler A."/>
            <person name="Sanchez-Garcia M."/>
            <person name="Andreopoulos B."/>
            <person name="Barry K.W."/>
            <person name="Bonito G."/>
            <person name="Buee M."/>
            <person name="Carver A."/>
            <person name="Chen C."/>
            <person name="Cichocki N."/>
            <person name="Clum A."/>
            <person name="Culley D."/>
            <person name="Crous P.W."/>
            <person name="Fauchery L."/>
            <person name="Girlanda M."/>
            <person name="Hayes R."/>
            <person name="Keri Z."/>
            <person name="LaButti K."/>
            <person name="Lipzen A."/>
            <person name="Lombard V."/>
            <person name="Magnuson J."/>
            <person name="Maillard F."/>
            <person name="Morin E."/>
            <person name="Murat C."/>
            <person name="Nolan M."/>
            <person name="Ohm R."/>
            <person name="Pangilinan J."/>
            <person name="Pereira M."/>
            <person name="Perotto S."/>
            <person name="Peter M."/>
            <person name="Riley R."/>
            <person name="Sitrit Y."/>
            <person name="Stielow B."/>
            <person name="Szollosi G."/>
            <person name="Zifcakova L."/>
            <person name="Stursova M."/>
            <person name="Spatafora J.W."/>
            <person name="Tedersoo L."/>
            <person name="Vaario L.-M."/>
            <person name="Yamada A."/>
            <person name="Yan M."/>
            <person name="Wang P."/>
            <person name="Xu J."/>
            <person name="Bruns T."/>
            <person name="Baldrian P."/>
            <person name="Vilgalys R."/>
            <person name="Henrissat B."/>
            <person name="Grigoriev I.V."/>
            <person name="Hibbett D."/>
            <person name="Nagy L.G."/>
            <person name="Martin F.M."/>
        </authorList>
    </citation>
    <scope>NUCLEOTIDE SEQUENCE</scope>
    <source>
        <strain evidence="8">BED1</strain>
    </source>
</reference>
<feature type="transmembrane region" description="Helical" evidence="7">
    <location>
        <begin position="1098"/>
        <end position="1116"/>
    </location>
</feature>
<feature type="coiled-coil region" evidence="5">
    <location>
        <begin position="996"/>
        <end position="1030"/>
    </location>
</feature>
<dbReference type="PANTHER" id="PTHR46494">
    <property type="entry name" value="CORA FAMILY METAL ION TRANSPORTER (EUROFUNG)"/>
    <property type="match status" value="1"/>
</dbReference>